<name>A0A067KM46_JATCU</name>
<dbReference type="SUPFAM" id="SSF57903">
    <property type="entry name" value="FYVE/PHD zinc finger"/>
    <property type="match status" value="3"/>
</dbReference>
<evidence type="ECO:0000259" key="6">
    <source>
        <dbReference type="PROSITE" id="PS50016"/>
    </source>
</evidence>
<evidence type="ECO:0000256" key="3">
    <source>
        <dbReference type="ARBA" id="ARBA00022833"/>
    </source>
</evidence>
<dbReference type="STRING" id="180498.A0A067KM46"/>
<feature type="domain" description="PHD-type" evidence="6">
    <location>
        <begin position="458"/>
        <end position="508"/>
    </location>
</feature>
<sequence length="579" mass="65305">MGSGEGTSIGESTCEGVQYLKSEAVNTGFGNRIGNDSGNGGSGPIEGFRTYKRRKHIKSSSESKGQEDGRGSMEAASKLADETTKEPPDCPLKDHASLDGPNDLSHKQFRNFFLERICESLNDEQGGIQGCIQDALKMTVKESDTFDKDKHKCYSQAGWMPNGTHCTAKGLVDFTSNETSDESHRPVTEMCRHALVNILLSENFTLLCKLLCENFQEVKADNLISLSLINIRMKDGVYERSPFLFCTDIQRVWRKFQGIGLELMSLGKSLSDLSLTCFNEQFRNPESYFHGKLEQFCTCRHCGGKADGRDCLVCDSCEEMYHVSCIQPAVKEIPLKSWYCASCTAVGMGSPHENCVVCKRLNAPRALCNDTDDEMKYATIERTFSKFEETSNCSRDDFRQPPVGNKSSCVCKICGSEVENGEKVKICEHNGCPYKYYHVRCLTTNLLKSYGPRWYCSSCLCRVCLLDRDDHQIVLCDGCDHAFHLYCLNPPRTSVPRGKWFCRQCDVKIKEIRRVKKAYEKQGNRMKRKDEMGRSACENLGKKLDVNCDQESDKDREPMEMLVKAALNFEEKMPGIRNT</sequence>
<keyword evidence="8" id="KW-1185">Reference proteome</keyword>
<reference evidence="7 8" key="1">
    <citation type="journal article" date="2014" name="PLoS ONE">
        <title>Global Analysis of Gene Expression Profiles in Physic Nut (Jatropha curcas L.) Seedlings Exposed to Salt Stress.</title>
        <authorList>
            <person name="Zhang L."/>
            <person name="Zhang C."/>
            <person name="Wu P."/>
            <person name="Chen Y."/>
            <person name="Li M."/>
            <person name="Jiang H."/>
            <person name="Wu G."/>
        </authorList>
    </citation>
    <scope>NUCLEOTIDE SEQUENCE [LARGE SCALE GENOMIC DNA]</scope>
    <source>
        <strain evidence="8">cv. GZQX0401</strain>
        <tissue evidence="7">Young leaves</tissue>
    </source>
</reference>
<dbReference type="EMBL" id="KK914570">
    <property type="protein sequence ID" value="KDP32874.1"/>
    <property type="molecule type" value="Genomic_DNA"/>
</dbReference>
<dbReference type="Proteomes" id="UP000027138">
    <property type="component" value="Unassembled WGS sequence"/>
</dbReference>
<gene>
    <name evidence="7" type="ORF">JCGZ_12166</name>
</gene>
<dbReference type="InterPro" id="IPR013083">
    <property type="entry name" value="Znf_RING/FYVE/PHD"/>
</dbReference>
<feature type="compositionally biased region" description="Basic and acidic residues" evidence="5">
    <location>
        <begin position="59"/>
        <end position="71"/>
    </location>
</feature>
<evidence type="ECO:0000256" key="5">
    <source>
        <dbReference type="SAM" id="MobiDB-lite"/>
    </source>
</evidence>
<dbReference type="AlphaFoldDB" id="A0A067KM46"/>
<feature type="compositionally biased region" description="Basic and acidic residues" evidence="5">
    <location>
        <begin position="79"/>
        <end position="97"/>
    </location>
</feature>
<keyword evidence="3" id="KW-0862">Zinc</keyword>
<dbReference type="PROSITE" id="PS50016">
    <property type="entry name" value="ZF_PHD_2"/>
    <property type="match status" value="2"/>
</dbReference>
<dbReference type="GO" id="GO:0008270">
    <property type="term" value="F:zinc ion binding"/>
    <property type="evidence" value="ECO:0007669"/>
    <property type="project" value="UniProtKB-KW"/>
</dbReference>
<protein>
    <recommendedName>
        <fullName evidence="6">PHD-type domain-containing protein</fullName>
    </recommendedName>
</protein>
<evidence type="ECO:0000256" key="4">
    <source>
        <dbReference type="PROSITE-ProRule" id="PRU00146"/>
    </source>
</evidence>
<dbReference type="SMART" id="SM00249">
    <property type="entry name" value="PHD"/>
    <property type="match status" value="3"/>
</dbReference>
<dbReference type="InterPro" id="IPR001965">
    <property type="entry name" value="Znf_PHD"/>
</dbReference>
<keyword evidence="2 4" id="KW-0863">Zinc-finger</keyword>
<proteinExistence type="predicted"/>
<evidence type="ECO:0000256" key="2">
    <source>
        <dbReference type="ARBA" id="ARBA00022771"/>
    </source>
</evidence>
<dbReference type="KEGG" id="jcu:105639010"/>
<evidence type="ECO:0000313" key="8">
    <source>
        <dbReference type="Proteomes" id="UP000027138"/>
    </source>
</evidence>
<dbReference type="InterPro" id="IPR011011">
    <property type="entry name" value="Znf_FYVE_PHD"/>
</dbReference>
<dbReference type="PANTHER" id="PTHR47162">
    <property type="entry name" value="OS02G0192300 PROTEIN"/>
    <property type="match status" value="1"/>
</dbReference>
<dbReference type="PROSITE" id="PS01359">
    <property type="entry name" value="ZF_PHD_1"/>
    <property type="match status" value="1"/>
</dbReference>
<dbReference type="OrthoDB" id="1903104at2759"/>
<accession>A0A067KM46</accession>
<dbReference type="InterPro" id="IPR019787">
    <property type="entry name" value="Znf_PHD-finger"/>
</dbReference>
<evidence type="ECO:0000313" key="7">
    <source>
        <dbReference type="EMBL" id="KDP32874.1"/>
    </source>
</evidence>
<dbReference type="Pfam" id="PF00628">
    <property type="entry name" value="PHD"/>
    <property type="match status" value="2"/>
</dbReference>
<dbReference type="InterPro" id="IPR019786">
    <property type="entry name" value="Zinc_finger_PHD-type_CS"/>
</dbReference>
<keyword evidence="1" id="KW-0479">Metal-binding</keyword>
<dbReference type="Gene3D" id="3.30.40.10">
    <property type="entry name" value="Zinc/RING finger domain, C3HC4 (zinc finger)"/>
    <property type="match status" value="2"/>
</dbReference>
<evidence type="ECO:0000256" key="1">
    <source>
        <dbReference type="ARBA" id="ARBA00022723"/>
    </source>
</evidence>
<dbReference type="PANTHER" id="PTHR47162:SF9">
    <property type="entry name" value="PHD FINGER PROTEIN EHD3-LIKE"/>
    <property type="match status" value="1"/>
</dbReference>
<feature type="region of interest" description="Disordered" evidence="5">
    <location>
        <begin position="27"/>
        <end position="101"/>
    </location>
</feature>
<feature type="domain" description="PHD-type" evidence="6">
    <location>
        <begin position="296"/>
        <end position="346"/>
    </location>
</feature>
<organism evidence="7 8">
    <name type="scientific">Jatropha curcas</name>
    <name type="common">Barbados nut</name>
    <dbReference type="NCBI Taxonomy" id="180498"/>
    <lineage>
        <taxon>Eukaryota</taxon>
        <taxon>Viridiplantae</taxon>
        <taxon>Streptophyta</taxon>
        <taxon>Embryophyta</taxon>
        <taxon>Tracheophyta</taxon>
        <taxon>Spermatophyta</taxon>
        <taxon>Magnoliopsida</taxon>
        <taxon>eudicotyledons</taxon>
        <taxon>Gunneridae</taxon>
        <taxon>Pentapetalae</taxon>
        <taxon>rosids</taxon>
        <taxon>fabids</taxon>
        <taxon>Malpighiales</taxon>
        <taxon>Euphorbiaceae</taxon>
        <taxon>Crotonoideae</taxon>
        <taxon>Jatropheae</taxon>
        <taxon>Jatropha</taxon>
    </lineage>
</organism>
<dbReference type="Gene3D" id="2.30.30.1150">
    <property type="match status" value="1"/>
</dbReference>